<comment type="caution">
    <text evidence="2">The sequence shown here is derived from an EMBL/GenBank/DDBJ whole genome shotgun (WGS) entry which is preliminary data.</text>
</comment>
<reference evidence="3 4" key="2">
    <citation type="submission" date="2024-07" db="EMBL/GenBank/DDBJ databases">
        <authorList>
            <person name="Akdeniz Z."/>
        </authorList>
    </citation>
    <scope>NUCLEOTIDE SEQUENCE [LARGE SCALE GENOMIC DNA]</scope>
</reference>
<feature type="region of interest" description="Disordered" evidence="1">
    <location>
        <begin position="267"/>
        <end position="386"/>
    </location>
</feature>
<name>A0AA86RJT8_9EUKA</name>
<feature type="compositionally biased region" description="Basic and acidic residues" evidence="1">
    <location>
        <begin position="222"/>
        <end position="248"/>
    </location>
</feature>
<feature type="compositionally biased region" description="Basic and acidic residues" evidence="1">
    <location>
        <begin position="1"/>
        <end position="46"/>
    </location>
</feature>
<feature type="compositionally biased region" description="Polar residues" evidence="1">
    <location>
        <begin position="101"/>
        <end position="123"/>
    </location>
</feature>
<accession>A0AA86RJT8</accession>
<gene>
    <name evidence="3" type="ORF">HINF_LOCUS55450</name>
    <name evidence="2" type="ORF">HINF_LOCUS63793</name>
</gene>
<feature type="compositionally biased region" description="Low complexity" evidence="1">
    <location>
        <begin position="512"/>
        <end position="527"/>
    </location>
</feature>
<feature type="compositionally biased region" description="Low complexity" evidence="1">
    <location>
        <begin position="132"/>
        <end position="152"/>
    </location>
</feature>
<feature type="region of interest" description="Disordered" evidence="1">
    <location>
        <begin position="506"/>
        <end position="528"/>
    </location>
</feature>
<feature type="region of interest" description="Disordered" evidence="1">
    <location>
        <begin position="1"/>
        <end position="72"/>
    </location>
</feature>
<feature type="compositionally biased region" description="Pro residues" evidence="1">
    <location>
        <begin position="371"/>
        <end position="384"/>
    </location>
</feature>
<feature type="compositionally biased region" description="Low complexity" evidence="1">
    <location>
        <begin position="160"/>
        <end position="182"/>
    </location>
</feature>
<protein>
    <submittedName>
        <fullName evidence="2">Histone-lysine N-methyltransferase 2A-like isoform X2</fullName>
    </submittedName>
    <submittedName>
        <fullName evidence="3">Histone-lysine_N-methyltransferase 2A-like isoform X2</fullName>
    </submittedName>
</protein>
<evidence type="ECO:0000313" key="4">
    <source>
        <dbReference type="Proteomes" id="UP001642409"/>
    </source>
</evidence>
<dbReference type="EMBL" id="CAXDID020000293">
    <property type="protein sequence ID" value="CAL6072074.1"/>
    <property type="molecule type" value="Genomic_DNA"/>
</dbReference>
<feature type="compositionally biased region" description="Basic and acidic residues" evidence="1">
    <location>
        <begin position="322"/>
        <end position="339"/>
    </location>
</feature>
<dbReference type="AlphaFoldDB" id="A0AA86RJT8"/>
<feature type="compositionally biased region" description="Basic and acidic residues" evidence="1">
    <location>
        <begin position="61"/>
        <end position="72"/>
    </location>
</feature>
<reference evidence="2" key="1">
    <citation type="submission" date="2023-06" db="EMBL/GenBank/DDBJ databases">
        <authorList>
            <person name="Kurt Z."/>
        </authorList>
    </citation>
    <scope>NUCLEOTIDE SEQUENCE</scope>
</reference>
<feature type="region of interest" description="Disordered" evidence="1">
    <location>
        <begin position="85"/>
        <end position="248"/>
    </location>
</feature>
<organism evidence="2">
    <name type="scientific">Hexamita inflata</name>
    <dbReference type="NCBI Taxonomy" id="28002"/>
    <lineage>
        <taxon>Eukaryota</taxon>
        <taxon>Metamonada</taxon>
        <taxon>Diplomonadida</taxon>
        <taxon>Hexamitidae</taxon>
        <taxon>Hexamitinae</taxon>
        <taxon>Hexamita</taxon>
    </lineage>
</organism>
<dbReference type="EMBL" id="CATOUU010001172">
    <property type="protein sequence ID" value="CAI9976148.1"/>
    <property type="molecule type" value="Genomic_DNA"/>
</dbReference>
<feature type="compositionally biased region" description="Polar residues" evidence="1">
    <location>
        <begin position="340"/>
        <end position="352"/>
    </location>
</feature>
<keyword evidence="4" id="KW-1185">Reference proteome</keyword>
<dbReference type="Proteomes" id="UP001642409">
    <property type="component" value="Unassembled WGS sequence"/>
</dbReference>
<feature type="compositionally biased region" description="Polar residues" evidence="1">
    <location>
        <begin position="291"/>
        <end position="315"/>
    </location>
</feature>
<evidence type="ECO:0000313" key="3">
    <source>
        <dbReference type="EMBL" id="CAL6072074.1"/>
    </source>
</evidence>
<evidence type="ECO:0000256" key="1">
    <source>
        <dbReference type="SAM" id="MobiDB-lite"/>
    </source>
</evidence>
<feature type="compositionally biased region" description="Polar residues" evidence="1">
    <location>
        <begin position="205"/>
        <end position="221"/>
    </location>
</feature>
<proteinExistence type="predicted"/>
<sequence>MSNFEREKQLARETQQRLKRIEQQRQIAEKAEQQKIIDVKEQKRQIINDNEPFLPPPQYPGHDKTQDSKKTVQDDFQRFLRNVQQASGNQVSMDLSYLQPKPQSAPRQVLQPLNQIQNQSQSKSEPRDQPKPISQQVNTQQIQPNTQTQSYQPISKMLEQKSQQSQLQQTQQQQSQLQNQQSEQRDDDYMSETSERIAVSLLPNDESSSEVNDSLMNSIRDLTSKREQQRKPEKVYEQKRQNVIDKNGKLVYKEEFFNSLHKAQKAIEQKQDKNQMMLSQKEENEPKITAKQPQQKTNNIHTQNKTNVQPNTAVKQSAAVKQEPKKEQPKVEAKVENKSNENIAKQTKAQPIQKSQVNNSQVQNSQIVAQPPKPPKQPPKPQPKYDPLQVQIKQLTEQENQLESQIKEIDNQIRQITVDNLNLSNIEKESVISIASPKQALPSQIRESEMPIDSEDSSLTAEQKTRLKEEKVRQYNEFKQKQSRQIINESVVKLKKNELQYVNPLEPKNRAKTPPQQQKVKAQQKTPEVVQSIINQDPTTYSTPNIEQNWEPIEQQGDIYANQELINAMFNSKPPQNNELQKSKIPTIESIRPAIPKIDKPIQNQQIYQTQVDNNYEQQLMDTRPGVELDQIISQYQEDYEEDYQAGLYDYIYETGNDVDEGDYDFQEVQ</sequence>
<feature type="compositionally biased region" description="Low complexity" evidence="1">
    <location>
        <begin position="353"/>
        <end position="370"/>
    </location>
</feature>
<evidence type="ECO:0000313" key="2">
    <source>
        <dbReference type="EMBL" id="CAI9976148.1"/>
    </source>
</evidence>